<reference evidence="2 3" key="1">
    <citation type="submission" date="2013-01" db="EMBL/GenBank/DDBJ databases">
        <authorList>
            <person name="Bench S."/>
        </authorList>
    </citation>
    <scope>NUCLEOTIDE SEQUENCE [LARGE SCALE GENOMIC DNA]</scope>
    <source>
        <strain evidence="2 3">WH 0005</strain>
    </source>
</reference>
<dbReference type="EMBL" id="CAQL01000613">
    <property type="protein sequence ID" value="CCQ56361.1"/>
    <property type="molecule type" value="Genomic_DNA"/>
</dbReference>
<sequence>MTDSAKDAISQAKSVGEATSNSTKEVFNKAREVSASVSQTTKDVVGTVQQVGGEVTEKAKDTATVLTGVAGTVREQAVQKFNQILPEVIVQTYLLPTGTQNSDFYCYFDFTDIALQVNSGLMVRPKLVVWTSREDIDRKYLAEILKDSFVQQMNTARFKANNEREQNNQNTVLPEIQEKLQKQRSQLASESSGSLAVSGIFAMLGLTSPPATAMGIVIGGPTFLSLLMFGMAISGGITGVSKALEYLSVSSQIRDYDRCLKQSQTQLESQFTTKSKNFMRSINNMKIRVHPELQNKLVRFCRIDGISLKVSPTPEQVKYPNVSQILKNPQYLKQVPFRYR</sequence>
<feature type="transmembrane region" description="Helical" evidence="1">
    <location>
        <begin position="212"/>
        <end position="233"/>
    </location>
</feature>
<name>T2IS37_CROWT</name>
<evidence type="ECO:0000313" key="3">
    <source>
        <dbReference type="Proteomes" id="UP000017981"/>
    </source>
</evidence>
<reference evidence="2 3" key="2">
    <citation type="submission" date="2013-09" db="EMBL/GenBank/DDBJ databases">
        <title>Whole genome comparison of six Crocosphaera watsonii strains with differing phenotypes.</title>
        <authorList>
            <person name="Bench S.R."/>
            <person name="Heller P."/>
            <person name="Frank I."/>
            <person name="Arciniega M."/>
            <person name="Shilova I.N."/>
            <person name="Zehr J.P."/>
        </authorList>
    </citation>
    <scope>NUCLEOTIDE SEQUENCE [LARGE SCALE GENOMIC DNA]</scope>
    <source>
        <strain evidence="2 3">WH 0005</strain>
    </source>
</reference>
<protein>
    <submittedName>
        <fullName evidence="2">Uncharacterized protein</fullName>
    </submittedName>
</protein>
<evidence type="ECO:0000256" key="1">
    <source>
        <dbReference type="SAM" id="Phobius"/>
    </source>
</evidence>
<organism evidence="2 3">
    <name type="scientific">Crocosphaera watsonii WH 0005</name>
    <dbReference type="NCBI Taxonomy" id="423472"/>
    <lineage>
        <taxon>Bacteria</taxon>
        <taxon>Bacillati</taxon>
        <taxon>Cyanobacteriota</taxon>
        <taxon>Cyanophyceae</taxon>
        <taxon>Oscillatoriophycideae</taxon>
        <taxon>Chroococcales</taxon>
        <taxon>Aphanothecaceae</taxon>
        <taxon>Crocosphaera</taxon>
    </lineage>
</organism>
<dbReference type="Proteomes" id="UP000017981">
    <property type="component" value="Unassembled WGS sequence"/>
</dbReference>
<keyword evidence="1" id="KW-0812">Transmembrane</keyword>
<accession>T2IS37</accession>
<evidence type="ECO:0000313" key="2">
    <source>
        <dbReference type="EMBL" id="CCQ56361.1"/>
    </source>
</evidence>
<dbReference type="RefSeq" id="WP_021833147.1">
    <property type="nucleotide sequence ID" value="NZ_CAQL01000613.1"/>
</dbReference>
<proteinExistence type="predicted"/>
<keyword evidence="1" id="KW-1133">Transmembrane helix</keyword>
<comment type="caution">
    <text evidence="2">The sequence shown here is derived from an EMBL/GenBank/DDBJ whole genome shotgun (WGS) entry which is preliminary data.</text>
</comment>
<gene>
    <name evidence="2" type="ORF">CWATWH0005_3972</name>
</gene>
<dbReference type="AlphaFoldDB" id="T2IS37"/>
<keyword evidence="1" id="KW-0472">Membrane</keyword>